<reference evidence="8 9" key="1">
    <citation type="submission" date="2017-03" db="EMBL/GenBank/DDBJ databases">
        <authorList>
            <person name="Afonso C.L."/>
            <person name="Miller P.J."/>
            <person name="Scott M.A."/>
            <person name="Spackman E."/>
            <person name="Goraichik I."/>
            <person name="Dimitrov K.M."/>
            <person name="Suarez D.L."/>
            <person name="Swayne D.E."/>
        </authorList>
    </citation>
    <scope>NUCLEOTIDE SEQUENCE [LARGE SCALE GENOMIC DNA]</scope>
    <source>
        <strain evidence="9">8(6)</strain>
    </source>
</reference>
<gene>
    <name evidence="8" type="ORF">BAURA86_00564</name>
</gene>
<keyword evidence="5 6" id="KW-0233">DNA recombination</keyword>
<feature type="compositionally biased region" description="Low complexity" evidence="7">
    <location>
        <begin position="118"/>
        <end position="129"/>
    </location>
</feature>
<dbReference type="Proteomes" id="UP000234300">
    <property type="component" value="Unassembled WGS sequence"/>
</dbReference>
<dbReference type="GO" id="GO:0006313">
    <property type="term" value="P:DNA transposition"/>
    <property type="evidence" value="ECO:0007669"/>
    <property type="project" value="UniProtKB-UniRule"/>
</dbReference>
<evidence type="ECO:0000256" key="1">
    <source>
        <dbReference type="ARBA" id="ARBA00002190"/>
    </source>
</evidence>
<accession>A0A2H1IER9</accession>
<dbReference type="PANTHER" id="PTHR33217">
    <property type="entry name" value="TRANSPOSASE FOR INSERTION SEQUENCE ELEMENT IS1081"/>
    <property type="match status" value="1"/>
</dbReference>
<evidence type="ECO:0000256" key="2">
    <source>
        <dbReference type="ARBA" id="ARBA00010961"/>
    </source>
</evidence>
<dbReference type="GO" id="GO:0004803">
    <property type="term" value="F:transposase activity"/>
    <property type="evidence" value="ECO:0007669"/>
    <property type="project" value="UniProtKB-UniRule"/>
</dbReference>
<dbReference type="GO" id="GO:0003677">
    <property type="term" value="F:DNA binding"/>
    <property type="evidence" value="ECO:0007669"/>
    <property type="project" value="UniProtKB-UniRule"/>
</dbReference>
<evidence type="ECO:0000256" key="3">
    <source>
        <dbReference type="ARBA" id="ARBA00022578"/>
    </source>
</evidence>
<proteinExistence type="inferred from homology"/>
<evidence type="ECO:0000256" key="5">
    <source>
        <dbReference type="ARBA" id="ARBA00023172"/>
    </source>
</evidence>
<dbReference type="EMBL" id="FXZI01000001">
    <property type="protein sequence ID" value="SMX73673.1"/>
    <property type="molecule type" value="Genomic_DNA"/>
</dbReference>
<feature type="region of interest" description="Disordered" evidence="7">
    <location>
        <begin position="118"/>
        <end position="149"/>
    </location>
</feature>
<organism evidence="8 9">
    <name type="scientific">Brevibacterium aurantiacum</name>
    <dbReference type="NCBI Taxonomy" id="273384"/>
    <lineage>
        <taxon>Bacteria</taxon>
        <taxon>Bacillati</taxon>
        <taxon>Actinomycetota</taxon>
        <taxon>Actinomycetes</taxon>
        <taxon>Micrococcales</taxon>
        <taxon>Brevibacteriaceae</taxon>
        <taxon>Brevibacterium</taxon>
    </lineage>
</organism>
<comment type="function">
    <text evidence="1 6">Required for the transposition of the insertion element.</text>
</comment>
<keyword evidence="6" id="KW-0814">Transposable element</keyword>
<dbReference type="AlphaFoldDB" id="A0A2H1IER9"/>
<dbReference type="Pfam" id="PF00872">
    <property type="entry name" value="Transposase_mut"/>
    <property type="match status" value="1"/>
</dbReference>
<evidence type="ECO:0000313" key="8">
    <source>
        <dbReference type="EMBL" id="SMX73673.1"/>
    </source>
</evidence>
<evidence type="ECO:0000256" key="6">
    <source>
        <dbReference type="RuleBase" id="RU365089"/>
    </source>
</evidence>
<name>A0A2H1IER9_BREAU</name>
<feature type="compositionally biased region" description="Basic residues" evidence="7">
    <location>
        <begin position="130"/>
        <end position="149"/>
    </location>
</feature>
<keyword evidence="4 6" id="KW-0238">DNA-binding</keyword>
<evidence type="ECO:0000313" key="9">
    <source>
        <dbReference type="Proteomes" id="UP000234300"/>
    </source>
</evidence>
<dbReference type="InterPro" id="IPR001207">
    <property type="entry name" value="Transposase_mutator"/>
</dbReference>
<evidence type="ECO:0000256" key="4">
    <source>
        <dbReference type="ARBA" id="ARBA00023125"/>
    </source>
</evidence>
<evidence type="ECO:0000256" key="7">
    <source>
        <dbReference type="SAM" id="MobiDB-lite"/>
    </source>
</evidence>
<comment type="similarity">
    <text evidence="2 6">Belongs to the transposase mutator family.</text>
</comment>
<keyword evidence="3 6" id="KW-0815">Transposition</keyword>
<dbReference type="PANTHER" id="PTHR33217:SF8">
    <property type="entry name" value="MUTATOR FAMILY TRANSPOSASE"/>
    <property type="match status" value="1"/>
</dbReference>
<sequence>MIISLYAGGATIRGIQHHRVSTIGTDLSHETISNITGAVLESVMDWQQRPLEGFHPVVYFDAIRVKVRDNGHVRWKSAHIAVGVDVDGIKHVLDIWVQRELRSGPVWVPNCLTGMSRMSSSSTETGSRAWRMRPRRPGRTHSSKRASCI</sequence>
<protein>
    <recommendedName>
        <fullName evidence="6">Mutator family transposase</fullName>
    </recommendedName>
</protein>